<name>A0A1I5S977_9GAMM</name>
<reference evidence="3" key="1">
    <citation type="submission" date="2016-10" db="EMBL/GenBank/DDBJ databases">
        <authorList>
            <person name="Varghese N."/>
            <person name="Submissions S."/>
        </authorList>
    </citation>
    <scope>NUCLEOTIDE SEQUENCE [LARGE SCALE GENOMIC DNA]</scope>
    <source>
        <strain evidence="3">JCM 15604</strain>
    </source>
</reference>
<feature type="region of interest" description="Disordered" evidence="1">
    <location>
        <begin position="161"/>
        <end position="182"/>
    </location>
</feature>
<feature type="region of interest" description="Disordered" evidence="1">
    <location>
        <begin position="1"/>
        <end position="47"/>
    </location>
</feature>
<proteinExistence type="predicted"/>
<evidence type="ECO:0000256" key="1">
    <source>
        <dbReference type="SAM" id="MobiDB-lite"/>
    </source>
</evidence>
<dbReference type="AlphaFoldDB" id="A0A1I5S977"/>
<dbReference type="Proteomes" id="UP000182025">
    <property type="component" value="Unassembled WGS sequence"/>
</dbReference>
<evidence type="ECO:0000313" key="3">
    <source>
        <dbReference type="Proteomes" id="UP000182025"/>
    </source>
</evidence>
<gene>
    <name evidence="2" type="ORF">SAMN05216177_104143</name>
</gene>
<protein>
    <submittedName>
        <fullName evidence="2">Uncharacterized protein</fullName>
    </submittedName>
</protein>
<accession>A0A1I5S977</accession>
<dbReference type="EMBL" id="FOXK01000004">
    <property type="protein sequence ID" value="SFP67358.1"/>
    <property type="molecule type" value="Genomic_DNA"/>
</dbReference>
<keyword evidence="3" id="KW-1185">Reference proteome</keyword>
<sequence length="243" mass="25640">MADQKSSTGKPRVTPGTNRQAQQAPALVGTSAGSQTGNTPGTTGNRDKVFCSRCSRSKPIPGTAKSPVFAGCSRCSRCDPGRQQVARSNEPTKVAPLDLVALGAFVRRSQPVTNSAEPGSPSNLPAAQWLELLAAVLGCSPDWLLDSGRISDAARLIRSHGWTTPPRPLRSPTPAGDASSTAASPLPWLVARDAYLSHVMACGICRAHLPKSPTHCPAGAELRTHYDQQITRHITSTLETPHV</sequence>
<evidence type="ECO:0000313" key="2">
    <source>
        <dbReference type="EMBL" id="SFP67358.1"/>
    </source>
</evidence>
<feature type="compositionally biased region" description="Polar residues" evidence="1">
    <location>
        <begin position="1"/>
        <end position="23"/>
    </location>
</feature>
<feature type="compositionally biased region" description="Polar residues" evidence="1">
    <location>
        <begin position="31"/>
        <end position="44"/>
    </location>
</feature>
<organism evidence="2 3">
    <name type="scientific">Ectopseudomonas toyotomiensis</name>
    <dbReference type="NCBI Taxonomy" id="554344"/>
    <lineage>
        <taxon>Bacteria</taxon>
        <taxon>Pseudomonadati</taxon>
        <taxon>Pseudomonadota</taxon>
        <taxon>Gammaproteobacteria</taxon>
        <taxon>Pseudomonadales</taxon>
        <taxon>Pseudomonadaceae</taxon>
        <taxon>Ectopseudomonas</taxon>
    </lineage>
</organism>